<gene>
    <name evidence="3" type="ORF">G4B88_003863</name>
</gene>
<dbReference type="AlphaFoldDB" id="A0A7J6FL09"/>
<dbReference type="SMART" id="SM00886">
    <property type="entry name" value="Dabb"/>
    <property type="match status" value="2"/>
</dbReference>
<dbReference type="InterPro" id="IPR044662">
    <property type="entry name" value="HS1/DABB1-like"/>
</dbReference>
<dbReference type="Pfam" id="PF07876">
    <property type="entry name" value="Dabb"/>
    <property type="match status" value="2"/>
</dbReference>
<proteinExistence type="predicted"/>
<feature type="domain" description="Stress-response A/B barrel" evidence="2">
    <location>
        <begin position="3"/>
        <end position="97"/>
    </location>
</feature>
<feature type="domain" description="Stress-response A/B barrel" evidence="2">
    <location>
        <begin position="103"/>
        <end position="206"/>
    </location>
</feature>
<dbReference type="PROSITE" id="PS51502">
    <property type="entry name" value="S_R_A_B_BARREL"/>
    <property type="match status" value="2"/>
</dbReference>
<comment type="caution">
    <text evidence="3">The sequence shown here is derived from an EMBL/GenBank/DDBJ whole genome shotgun (WGS) entry which is preliminary data.</text>
</comment>
<organism evidence="3 4">
    <name type="scientific">Cannabis sativa</name>
    <name type="common">Hemp</name>
    <name type="synonym">Marijuana</name>
    <dbReference type="NCBI Taxonomy" id="3483"/>
    <lineage>
        <taxon>Eukaryota</taxon>
        <taxon>Viridiplantae</taxon>
        <taxon>Streptophyta</taxon>
        <taxon>Embryophyta</taxon>
        <taxon>Tracheophyta</taxon>
        <taxon>Spermatophyta</taxon>
        <taxon>Magnoliopsida</taxon>
        <taxon>eudicotyledons</taxon>
        <taxon>Gunneridae</taxon>
        <taxon>Pentapetalae</taxon>
        <taxon>rosids</taxon>
        <taxon>fabids</taxon>
        <taxon>Rosales</taxon>
        <taxon>Cannabaceae</taxon>
        <taxon>Cannabis</taxon>
    </lineage>
</organism>
<comment type="subunit">
    <text evidence="1">Homodimer.</text>
</comment>
<dbReference type="PANTHER" id="PTHR33178:SF10">
    <property type="entry name" value="STRESS-RESPONSE A_B BARREL DOMAIN-CONTAINING PROTEIN"/>
    <property type="match status" value="1"/>
</dbReference>
<dbReference type="Gene3D" id="3.30.70.100">
    <property type="match status" value="2"/>
</dbReference>
<dbReference type="SUPFAM" id="SSF54909">
    <property type="entry name" value="Dimeric alpha+beta barrel"/>
    <property type="match status" value="2"/>
</dbReference>
<dbReference type="EMBL" id="JAATIQ010000197">
    <property type="protein sequence ID" value="KAF4371393.1"/>
    <property type="molecule type" value="Genomic_DNA"/>
</dbReference>
<evidence type="ECO:0000313" key="3">
    <source>
        <dbReference type="EMBL" id="KAF4371393.1"/>
    </source>
</evidence>
<name>A0A7J6FL09_CANSA</name>
<protein>
    <recommendedName>
        <fullName evidence="2">Stress-response A/B barrel domain-containing protein</fullName>
    </recommendedName>
</protein>
<dbReference type="Proteomes" id="UP000583929">
    <property type="component" value="Unassembled WGS sequence"/>
</dbReference>
<reference evidence="3 4" key="1">
    <citation type="journal article" date="2020" name="bioRxiv">
        <title>Sequence and annotation of 42 cannabis genomes reveals extensive copy number variation in cannabinoid synthesis and pathogen resistance genes.</title>
        <authorList>
            <person name="Mckernan K.J."/>
            <person name="Helbert Y."/>
            <person name="Kane L.T."/>
            <person name="Ebling H."/>
            <person name="Zhang L."/>
            <person name="Liu B."/>
            <person name="Eaton Z."/>
            <person name="Mclaughlin S."/>
            <person name="Kingan S."/>
            <person name="Baybayan P."/>
            <person name="Concepcion G."/>
            <person name="Jordan M."/>
            <person name="Riva A."/>
            <person name="Barbazuk W."/>
            <person name="Harkins T."/>
        </authorList>
    </citation>
    <scope>NUCLEOTIDE SEQUENCE [LARGE SCALE GENOMIC DNA]</scope>
    <source>
        <strain evidence="4">cv. Jamaican Lion 4</strain>
        <tissue evidence="3">Leaf</tissue>
    </source>
</reference>
<accession>A0A7J6FL09</accession>
<sequence length="210" mass="24735">MAVKHLIVLKFKDEITEAQKEEFFKTYVNLVNIIPAMKDVYWGKDVTQKNKEEGYTHIVEVTFESVETIQDYIIHPAHVGFGDVYRSFWEKLLIFDYTPRNCLIRSCISTMTSAPTYAPFKDEITEAQKEEFFKTYVNLVNIIPAMKDVYWGKDVTQKNKEEGYTHIVEVTFESVETIQDYIIHPAHVGFGDVYRSFWEKLLIFDYTPRK</sequence>
<dbReference type="GO" id="GO:0009865">
    <property type="term" value="P:pollen tube adhesion"/>
    <property type="evidence" value="ECO:0007669"/>
    <property type="project" value="TreeGrafter"/>
</dbReference>
<keyword evidence="4" id="KW-1185">Reference proteome</keyword>
<evidence type="ECO:0000259" key="2">
    <source>
        <dbReference type="PROSITE" id="PS51502"/>
    </source>
</evidence>
<dbReference type="PANTHER" id="PTHR33178">
    <property type="match status" value="1"/>
</dbReference>
<evidence type="ECO:0000256" key="1">
    <source>
        <dbReference type="ARBA" id="ARBA00011738"/>
    </source>
</evidence>
<evidence type="ECO:0000313" key="4">
    <source>
        <dbReference type="Proteomes" id="UP000583929"/>
    </source>
</evidence>
<dbReference type="InterPro" id="IPR011008">
    <property type="entry name" value="Dimeric_a/b-barrel"/>
</dbReference>
<dbReference type="InterPro" id="IPR013097">
    <property type="entry name" value="Dabb"/>
</dbReference>